<reference evidence="6" key="1">
    <citation type="submission" date="2025-08" db="UniProtKB">
        <authorList>
            <consortium name="RefSeq"/>
        </authorList>
    </citation>
    <scope>IDENTIFICATION</scope>
    <source>
        <tissue evidence="6">Total insect</tissue>
    </source>
</reference>
<dbReference type="PANTHER" id="PTHR11008">
    <property type="entry name" value="PROTEIN TAKEOUT-LIKE PROTEIN"/>
    <property type="match status" value="1"/>
</dbReference>
<sequence>MARPEWLLVAVAAMVLSTVPTAQAASKLPSNFKRCAAADPKFNECLRGAVEDAFHKMVNGVPSLGVLPVDPLKVDRIKINQGGGSVSLNMDLRNITITGLADTKMLNYSANLADATLDTASLTRSLRLEFDHVITGRLLLLPIRGAGPGSITLTQLLTGHKLKFVPKMKKDNLYWNIQDYYVKFVPKNISIDFQGLFSDGRGDANLGEQLNRFMNQNAFLIFEEIGSAFEEAFSGVVKEVTHRVFSRVPIADIFVLGKKA</sequence>
<keyword evidence="1 4" id="KW-0732">Signal</keyword>
<dbReference type="InterPro" id="IPR038606">
    <property type="entry name" value="To_sf"/>
</dbReference>
<dbReference type="AlphaFoldDB" id="A0A6P8YH27"/>
<gene>
    <name evidence="6" type="primary">LOC117642300</name>
</gene>
<dbReference type="Proteomes" id="UP000515158">
    <property type="component" value="Unplaced"/>
</dbReference>
<evidence type="ECO:0000313" key="5">
    <source>
        <dbReference type="Proteomes" id="UP000515158"/>
    </source>
</evidence>
<evidence type="ECO:0000256" key="3">
    <source>
        <dbReference type="ARBA" id="ARBA00060902"/>
    </source>
</evidence>
<feature type="signal peptide" evidence="4">
    <location>
        <begin position="1"/>
        <end position="24"/>
    </location>
</feature>
<proteinExistence type="inferred from homology"/>
<dbReference type="InParanoid" id="A0A6P8YH27"/>
<organism evidence="6">
    <name type="scientific">Thrips palmi</name>
    <name type="common">Melon thrips</name>
    <dbReference type="NCBI Taxonomy" id="161013"/>
    <lineage>
        <taxon>Eukaryota</taxon>
        <taxon>Metazoa</taxon>
        <taxon>Ecdysozoa</taxon>
        <taxon>Arthropoda</taxon>
        <taxon>Hexapoda</taxon>
        <taxon>Insecta</taxon>
        <taxon>Pterygota</taxon>
        <taxon>Neoptera</taxon>
        <taxon>Paraneoptera</taxon>
        <taxon>Thysanoptera</taxon>
        <taxon>Terebrantia</taxon>
        <taxon>Thripoidea</taxon>
        <taxon>Thripidae</taxon>
        <taxon>Thrips</taxon>
    </lineage>
</organism>
<dbReference type="GO" id="GO:0005615">
    <property type="term" value="C:extracellular space"/>
    <property type="evidence" value="ECO:0007669"/>
    <property type="project" value="TreeGrafter"/>
</dbReference>
<dbReference type="OrthoDB" id="8190514at2759"/>
<evidence type="ECO:0000256" key="4">
    <source>
        <dbReference type="SAM" id="SignalP"/>
    </source>
</evidence>
<dbReference type="GeneID" id="117642300"/>
<keyword evidence="5" id="KW-1185">Reference proteome</keyword>
<dbReference type="SMART" id="SM00700">
    <property type="entry name" value="JHBP"/>
    <property type="match status" value="1"/>
</dbReference>
<feature type="chain" id="PRO_5027537702" evidence="4">
    <location>
        <begin position="25"/>
        <end position="260"/>
    </location>
</feature>
<name>A0A6P8YH27_THRPL</name>
<keyword evidence="2" id="KW-0090">Biological rhythms</keyword>
<evidence type="ECO:0000256" key="1">
    <source>
        <dbReference type="ARBA" id="ARBA00022729"/>
    </source>
</evidence>
<accession>A0A6P8YH27</accession>
<protein>
    <submittedName>
        <fullName evidence="6">Protein takeout-like</fullName>
    </submittedName>
</protein>
<dbReference type="GO" id="GO:0007623">
    <property type="term" value="P:circadian rhythm"/>
    <property type="evidence" value="ECO:0007669"/>
    <property type="project" value="UniProtKB-ARBA"/>
</dbReference>
<dbReference type="Pfam" id="PF06585">
    <property type="entry name" value="JHBP"/>
    <property type="match status" value="1"/>
</dbReference>
<dbReference type="KEGG" id="tpal:117642300"/>
<dbReference type="FunFam" id="3.15.10.30:FF:000001">
    <property type="entry name" value="Takeout-like protein 1"/>
    <property type="match status" value="1"/>
</dbReference>
<dbReference type="InterPro" id="IPR010562">
    <property type="entry name" value="Haemolymph_juvenile_hormone-bd"/>
</dbReference>
<comment type="similarity">
    <text evidence="3">Belongs to the TO family.</text>
</comment>
<dbReference type="RefSeq" id="XP_034236235.1">
    <property type="nucleotide sequence ID" value="XM_034380344.1"/>
</dbReference>
<evidence type="ECO:0000313" key="6">
    <source>
        <dbReference type="RefSeq" id="XP_034236235.1"/>
    </source>
</evidence>
<dbReference type="PANTHER" id="PTHR11008:SF32">
    <property type="entry name" value="CIRCADIAN CLOCK-CONTROLLED PROTEIN DAYWAKE-RELATED"/>
    <property type="match status" value="1"/>
</dbReference>
<dbReference type="Gene3D" id="3.15.10.30">
    <property type="entry name" value="Haemolymph juvenile hormone binding protein"/>
    <property type="match status" value="1"/>
</dbReference>
<evidence type="ECO:0000256" key="2">
    <source>
        <dbReference type="ARBA" id="ARBA00023108"/>
    </source>
</evidence>